<dbReference type="SUPFAM" id="SSF46626">
    <property type="entry name" value="Cytochrome c"/>
    <property type="match status" value="1"/>
</dbReference>
<name>A0ABS5J6P4_9BACT</name>
<evidence type="ECO:0000256" key="1">
    <source>
        <dbReference type="ARBA" id="ARBA00022617"/>
    </source>
</evidence>
<protein>
    <submittedName>
        <fullName evidence="5">C-type cytochrome</fullName>
    </submittedName>
</protein>
<keyword evidence="2" id="KW-0479">Metal-binding</keyword>
<evidence type="ECO:0000256" key="2">
    <source>
        <dbReference type="ARBA" id="ARBA00022723"/>
    </source>
</evidence>
<dbReference type="Pfam" id="PF13442">
    <property type="entry name" value="Cytochrome_CBB3"/>
    <property type="match status" value="1"/>
</dbReference>
<dbReference type="EMBL" id="JAGTXB010000018">
    <property type="protein sequence ID" value="MBS0030886.1"/>
    <property type="molecule type" value="Genomic_DNA"/>
</dbReference>
<dbReference type="Proteomes" id="UP000676386">
    <property type="component" value="Unassembled WGS sequence"/>
</dbReference>
<organism evidence="5 6">
    <name type="scientific">Chitinophaga hostae</name>
    <dbReference type="NCBI Taxonomy" id="2831022"/>
    <lineage>
        <taxon>Bacteria</taxon>
        <taxon>Pseudomonadati</taxon>
        <taxon>Bacteroidota</taxon>
        <taxon>Chitinophagia</taxon>
        <taxon>Chitinophagales</taxon>
        <taxon>Chitinophagaceae</taxon>
        <taxon>Chitinophaga</taxon>
    </lineage>
</organism>
<comment type="caution">
    <text evidence="5">The sequence shown here is derived from an EMBL/GenBank/DDBJ whole genome shotgun (WGS) entry which is preliminary data.</text>
</comment>
<keyword evidence="3" id="KW-0408">Iron</keyword>
<sequence>MAWILLTGCNDTPRAINNNIAFKAKLSAYKLFEGNMMELVPASNVVPVQIGSALFTDYAEKQRLIKIPEGTRVVTAGNGLPVFPDGTLIAKTFYYSKPLQGRRQIIETRLLQYSGQKWNVATYRWNAGQTDAELLTEGATVPVDFQDRWGKRRQLIYKIPTQEDCGTCHRSGNKLVPLGPKMRNLNVNINVGGKSVNQLTYLISRGFLAQGSIPAVAYMPDYKDSSFVLALRARAYLEINCAHCHRETGMAAGTSLNLSYEVPFNKTGIAYNKENIIIRMSTMGEYHMPKIGTTTPDDEGVQLIREYINSLDNKPGK</sequence>
<reference evidence="5 6" key="1">
    <citation type="submission" date="2021-04" db="EMBL/GenBank/DDBJ databases">
        <title>Chitinophaga sp. nov., isolated from the rhizosphere soil.</title>
        <authorList>
            <person name="He S."/>
        </authorList>
    </citation>
    <scope>NUCLEOTIDE SEQUENCE [LARGE SCALE GENOMIC DNA]</scope>
    <source>
        <strain evidence="5 6">2R12</strain>
    </source>
</reference>
<evidence type="ECO:0000313" key="5">
    <source>
        <dbReference type="EMBL" id="MBS0030886.1"/>
    </source>
</evidence>
<dbReference type="InterPro" id="IPR009056">
    <property type="entry name" value="Cyt_c-like_dom"/>
</dbReference>
<dbReference type="RefSeq" id="WP_211976025.1">
    <property type="nucleotide sequence ID" value="NZ_CBFHAM010000051.1"/>
</dbReference>
<gene>
    <name evidence="5" type="ORF">KE626_26405</name>
</gene>
<dbReference type="InterPro" id="IPR036909">
    <property type="entry name" value="Cyt_c-like_dom_sf"/>
</dbReference>
<feature type="domain" description="Cytochrome c" evidence="4">
    <location>
        <begin position="236"/>
        <end position="308"/>
    </location>
</feature>
<proteinExistence type="predicted"/>
<evidence type="ECO:0000256" key="3">
    <source>
        <dbReference type="ARBA" id="ARBA00023004"/>
    </source>
</evidence>
<accession>A0ABS5J6P4</accession>
<evidence type="ECO:0000259" key="4">
    <source>
        <dbReference type="Pfam" id="PF13442"/>
    </source>
</evidence>
<evidence type="ECO:0000313" key="6">
    <source>
        <dbReference type="Proteomes" id="UP000676386"/>
    </source>
</evidence>
<keyword evidence="1" id="KW-0349">Heme</keyword>
<keyword evidence="6" id="KW-1185">Reference proteome</keyword>